<feature type="domain" description="DUF3347" evidence="1">
    <location>
        <begin position="26"/>
        <end position="113"/>
    </location>
</feature>
<dbReference type="AlphaFoldDB" id="A0A1G8UUW4"/>
<proteinExistence type="predicted"/>
<dbReference type="Pfam" id="PF11827">
    <property type="entry name" value="DUF3347"/>
    <property type="match status" value="1"/>
</dbReference>
<protein>
    <recommendedName>
        <fullName evidence="1">DUF3347 domain-containing protein</fullName>
    </recommendedName>
</protein>
<organism evidence="2 3">
    <name type="scientific">Flavobacterium noncentrifugens</name>
    <dbReference type="NCBI Taxonomy" id="1128970"/>
    <lineage>
        <taxon>Bacteria</taxon>
        <taxon>Pseudomonadati</taxon>
        <taxon>Bacteroidota</taxon>
        <taxon>Flavobacteriia</taxon>
        <taxon>Flavobacteriales</taxon>
        <taxon>Flavobacteriaceae</taxon>
        <taxon>Flavobacterium</taxon>
    </lineage>
</organism>
<evidence type="ECO:0000313" key="2">
    <source>
        <dbReference type="EMBL" id="SDJ57666.1"/>
    </source>
</evidence>
<gene>
    <name evidence="2" type="ORF">SAMN04487935_1060</name>
</gene>
<dbReference type="InterPro" id="IPR021782">
    <property type="entry name" value="DUF3347"/>
</dbReference>
<keyword evidence="3" id="KW-1185">Reference proteome</keyword>
<dbReference type="Proteomes" id="UP000199580">
    <property type="component" value="Unassembled WGS sequence"/>
</dbReference>
<reference evidence="2 3" key="1">
    <citation type="submission" date="2016-10" db="EMBL/GenBank/DDBJ databases">
        <authorList>
            <person name="de Groot N.N."/>
        </authorList>
    </citation>
    <scope>NUCLEOTIDE SEQUENCE [LARGE SCALE GENOMIC DNA]</scope>
    <source>
        <strain evidence="2 3">CGMCC 1.10076</strain>
    </source>
</reference>
<name>A0A1G8UUW4_9FLAO</name>
<sequence>MAIIALLSVTVSTAQDKNQLGELKAVFDNYFQVKDALVKSNGKTAATESAEFLAAIKAVKMESLSEAEHTVWMKVLPELKEDAEHISETNDAAHQRDHFITLSNNVYDLLKVSGFGVPVYYQRCPMANKGKGANWLSKEKTVKNPYYGAQMLTCGKVVETIN</sequence>
<accession>A0A1G8UUW4</accession>
<dbReference type="STRING" id="1128970.SAMN04487935_1060"/>
<dbReference type="EMBL" id="FNEZ01000002">
    <property type="protein sequence ID" value="SDJ57666.1"/>
    <property type="molecule type" value="Genomic_DNA"/>
</dbReference>
<evidence type="ECO:0000313" key="3">
    <source>
        <dbReference type="Proteomes" id="UP000199580"/>
    </source>
</evidence>
<evidence type="ECO:0000259" key="1">
    <source>
        <dbReference type="Pfam" id="PF11827"/>
    </source>
</evidence>